<gene>
    <name evidence="1" type="ORF">DPMN_163981</name>
</gene>
<organism evidence="1 2">
    <name type="scientific">Dreissena polymorpha</name>
    <name type="common">Zebra mussel</name>
    <name type="synonym">Mytilus polymorpha</name>
    <dbReference type="NCBI Taxonomy" id="45954"/>
    <lineage>
        <taxon>Eukaryota</taxon>
        <taxon>Metazoa</taxon>
        <taxon>Spiralia</taxon>
        <taxon>Lophotrochozoa</taxon>
        <taxon>Mollusca</taxon>
        <taxon>Bivalvia</taxon>
        <taxon>Autobranchia</taxon>
        <taxon>Heteroconchia</taxon>
        <taxon>Euheterodonta</taxon>
        <taxon>Imparidentia</taxon>
        <taxon>Neoheterodontei</taxon>
        <taxon>Myida</taxon>
        <taxon>Dreissenoidea</taxon>
        <taxon>Dreissenidae</taxon>
        <taxon>Dreissena</taxon>
    </lineage>
</organism>
<proteinExistence type="predicted"/>
<accession>A0A9D4IRU8</accession>
<evidence type="ECO:0000313" key="1">
    <source>
        <dbReference type="EMBL" id="KAH3785886.1"/>
    </source>
</evidence>
<evidence type="ECO:0000313" key="2">
    <source>
        <dbReference type="Proteomes" id="UP000828390"/>
    </source>
</evidence>
<reference evidence="1" key="1">
    <citation type="journal article" date="2019" name="bioRxiv">
        <title>The Genome of the Zebra Mussel, Dreissena polymorpha: A Resource for Invasive Species Research.</title>
        <authorList>
            <person name="McCartney M.A."/>
            <person name="Auch B."/>
            <person name="Kono T."/>
            <person name="Mallez S."/>
            <person name="Zhang Y."/>
            <person name="Obille A."/>
            <person name="Becker A."/>
            <person name="Abrahante J.E."/>
            <person name="Garbe J."/>
            <person name="Badalamenti J.P."/>
            <person name="Herman A."/>
            <person name="Mangelson H."/>
            <person name="Liachko I."/>
            <person name="Sullivan S."/>
            <person name="Sone E.D."/>
            <person name="Koren S."/>
            <person name="Silverstein K.A.T."/>
            <person name="Beckman K.B."/>
            <person name="Gohl D.M."/>
        </authorList>
    </citation>
    <scope>NUCLEOTIDE SEQUENCE</scope>
    <source>
        <strain evidence="1">Duluth1</strain>
        <tissue evidence="1">Whole animal</tissue>
    </source>
</reference>
<sequence length="101" mass="12011">MRKRDAYRKFIDGFHLFYRSNQCWTGLNSDIVIEQTSIRYLKSTVRVTRGSWITQQKLWTLYAPETSEYNSAIQHFTDMNVYKSSQQNDSNEASFKLLISR</sequence>
<protein>
    <submittedName>
        <fullName evidence="1">Uncharacterized protein</fullName>
    </submittedName>
</protein>
<reference evidence="1" key="2">
    <citation type="submission" date="2020-11" db="EMBL/GenBank/DDBJ databases">
        <authorList>
            <person name="McCartney M.A."/>
            <person name="Auch B."/>
            <person name="Kono T."/>
            <person name="Mallez S."/>
            <person name="Becker A."/>
            <person name="Gohl D.M."/>
            <person name="Silverstein K.A.T."/>
            <person name="Koren S."/>
            <person name="Bechman K.B."/>
            <person name="Herman A."/>
            <person name="Abrahante J.E."/>
            <person name="Garbe J."/>
        </authorList>
    </citation>
    <scope>NUCLEOTIDE SEQUENCE</scope>
    <source>
        <strain evidence="1">Duluth1</strain>
        <tissue evidence="1">Whole animal</tissue>
    </source>
</reference>
<dbReference type="AlphaFoldDB" id="A0A9D4IRU8"/>
<keyword evidence="2" id="KW-1185">Reference proteome</keyword>
<comment type="caution">
    <text evidence="1">The sequence shown here is derived from an EMBL/GenBank/DDBJ whole genome shotgun (WGS) entry which is preliminary data.</text>
</comment>
<dbReference type="Proteomes" id="UP000828390">
    <property type="component" value="Unassembled WGS sequence"/>
</dbReference>
<name>A0A9D4IRU8_DREPO</name>
<dbReference type="EMBL" id="JAIWYP010000008">
    <property type="protein sequence ID" value="KAH3785886.1"/>
    <property type="molecule type" value="Genomic_DNA"/>
</dbReference>